<dbReference type="PRINTS" id="PR00455">
    <property type="entry name" value="HTHTETR"/>
</dbReference>
<organism evidence="7 8">
    <name type="scientific">Piscinibacter gummiphilus</name>
    <dbReference type="NCBI Taxonomy" id="946333"/>
    <lineage>
        <taxon>Bacteria</taxon>
        <taxon>Pseudomonadati</taxon>
        <taxon>Pseudomonadota</taxon>
        <taxon>Betaproteobacteria</taxon>
        <taxon>Burkholderiales</taxon>
        <taxon>Sphaerotilaceae</taxon>
        <taxon>Piscinibacter</taxon>
    </lineage>
</organism>
<dbReference type="InterPro" id="IPR050109">
    <property type="entry name" value="HTH-type_TetR-like_transc_reg"/>
</dbReference>
<dbReference type="SUPFAM" id="SSF48498">
    <property type="entry name" value="Tetracyclin repressor-like, C-terminal domain"/>
    <property type="match status" value="1"/>
</dbReference>
<dbReference type="Proteomes" id="UP001303946">
    <property type="component" value="Chromosome"/>
</dbReference>
<evidence type="ECO:0000256" key="2">
    <source>
        <dbReference type="ARBA" id="ARBA00023015"/>
    </source>
</evidence>
<dbReference type="PROSITE" id="PS01081">
    <property type="entry name" value="HTH_TETR_1"/>
    <property type="match status" value="1"/>
</dbReference>
<dbReference type="EMBL" id="CP136336">
    <property type="protein sequence ID" value="WOB08016.1"/>
    <property type="molecule type" value="Genomic_DNA"/>
</dbReference>
<keyword evidence="8" id="KW-1185">Reference proteome</keyword>
<dbReference type="RefSeq" id="WP_316700676.1">
    <property type="nucleotide sequence ID" value="NZ_CP136336.1"/>
</dbReference>
<dbReference type="Pfam" id="PF00440">
    <property type="entry name" value="TetR_N"/>
    <property type="match status" value="1"/>
</dbReference>
<dbReference type="Pfam" id="PF08361">
    <property type="entry name" value="TetR_C_2"/>
    <property type="match status" value="1"/>
</dbReference>
<feature type="domain" description="HTH tetR-type" evidence="6">
    <location>
        <begin position="10"/>
        <end position="70"/>
    </location>
</feature>
<gene>
    <name evidence="7" type="ORF">RXV79_24330</name>
</gene>
<name>A0ABZ0CU05_9BURK</name>
<dbReference type="PROSITE" id="PS50977">
    <property type="entry name" value="HTH_TETR_2"/>
    <property type="match status" value="1"/>
</dbReference>
<evidence type="ECO:0000259" key="6">
    <source>
        <dbReference type="PROSITE" id="PS50977"/>
    </source>
</evidence>
<evidence type="ECO:0000256" key="1">
    <source>
        <dbReference type="ARBA" id="ARBA00022491"/>
    </source>
</evidence>
<evidence type="ECO:0000313" key="7">
    <source>
        <dbReference type="EMBL" id="WOB08016.1"/>
    </source>
</evidence>
<keyword evidence="3 5" id="KW-0238">DNA-binding</keyword>
<keyword evidence="1" id="KW-0678">Repressor</keyword>
<dbReference type="InterPro" id="IPR001647">
    <property type="entry name" value="HTH_TetR"/>
</dbReference>
<dbReference type="PANTHER" id="PTHR30055:SF240">
    <property type="entry name" value="HTH-TYPE TRANSCRIPTIONAL REGULATOR ACRR"/>
    <property type="match status" value="1"/>
</dbReference>
<accession>A0ABZ0CU05</accession>
<evidence type="ECO:0000256" key="3">
    <source>
        <dbReference type="ARBA" id="ARBA00023125"/>
    </source>
</evidence>
<proteinExistence type="predicted"/>
<dbReference type="SUPFAM" id="SSF46689">
    <property type="entry name" value="Homeodomain-like"/>
    <property type="match status" value="1"/>
</dbReference>
<evidence type="ECO:0000256" key="4">
    <source>
        <dbReference type="ARBA" id="ARBA00023163"/>
    </source>
</evidence>
<dbReference type="PANTHER" id="PTHR30055">
    <property type="entry name" value="HTH-TYPE TRANSCRIPTIONAL REGULATOR RUTR"/>
    <property type="match status" value="1"/>
</dbReference>
<evidence type="ECO:0000256" key="5">
    <source>
        <dbReference type="PROSITE-ProRule" id="PRU00335"/>
    </source>
</evidence>
<feature type="DNA-binding region" description="H-T-H motif" evidence="5">
    <location>
        <begin position="33"/>
        <end position="52"/>
    </location>
</feature>
<dbReference type="InterPro" id="IPR023772">
    <property type="entry name" value="DNA-bd_HTH_TetR-type_CS"/>
</dbReference>
<protein>
    <submittedName>
        <fullName evidence="7">TetR family transcriptional regulator</fullName>
    </submittedName>
</protein>
<reference evidence="7 8" key="1">
    <citation type="submission" date="2023-10" db="EMBL/GenBank/DDBJ databases">
        <title>Bacteria for the degradation of biodegradable plastic PBAT(Polybutylene adipate terephthalate).</title>
        <authorList>
            <person name="Weon H.-Y."/>
            <person name="Yeon J."/>
        </authorList>
    </citation>
    <scope>NUCLEOTIDE SEQUENCE [LARGE SCALE GENOMIC DNA]</scope>
    <source>
        <strain evidence="7 8">SBD 7-3</strain>
    </source>
</reference>
<evidence type="ECO:0000313" key="8">
    <source>
        <dbReference type="Proteomes" id="UP001303946"/>
    </source>
</evidence>
<keyword evidence="4" id="KW-0804">Transcription</keyword>
<dbReference type="InterPro" id="IPR009057">
    <property type="entry name" value="Homeodomain-like_sf"/>
</dbReference>
<sequence length="210" mass="23559">MVRRTKEEAQATRKLILDTAEVVFHERGVSRTSLNEIALAAGLTRGAIYWHFKDKADLFNAMMERVTLPLEETAHRSDDESLDDPIAYMRSSFLQALRLTANDPQVRRVFGIAIHKVEYVDELLAVRDRHLRIRDECLLHAQRGVTLAMRRGLLPKRIPARAAALGLHAMIDGLIQNWLLDPEAFDLVKTGQQVLDAYLAGLAAPVASKG</sequence>
<dbReference type="Gene3D" id="1.10.357.10">
    <property type="entry name" value="Tetracycline Repressor, domain 2"/>
    <property type="match status" value="1"/>
</dbReference>
<dbReference type="InterPro" id="IPR036271">
    <property type="entry name" value="Tet_transcr_reg_TetR-rel_C_sf"/>
</dbReference>
<dbReference type="InterPro" id="IPR013572">
    <property type="entry name" value="Tscrpt_reg_MAATS_C"/>
</dbReference>
<keyword evidence="2" id="KW-0805">Transcription regulation</keyword>